<evidence type="ECO:0000256" key="1">
    <source>
        <dbReference type="SAM" id="Coils"/>
    </source>
</evidence>
<dbReference type="GO" id="GO:0051301">
    <property type="term" value="P:cell division"/>
    <property type="evidence" value="ECO:0007669"/>
    <property type="project" value="UniProtKB-KW"/>
</dbReference>
<protein>
    <submittedName>
        <fullName evidence="4">Cell division protein FtsB</fullName>
    </submittedName>
</protein>
<evidence type="ECO:0000313" key="5">
    <source>
        <dbReference type="Proteomes" id="UP000658613"/>
    </source>
</evidence>
<evidence type="ECO:0000256" key="3">
    <source>
        <dbReference type="SAM" id="Phobius"/>
    </source>
</evidence>
<keyword evidence="3" id="KW-0472">Membrane</keyword>
<evidence type="ECO:0000256" key="2">
    <source>
        <dbReference type="SAM" id="MobiDB-lite"/>
    </source>
</evidence>
<feature type="coiled-coil region" evidence="1">
    <location>
        <begin position="123"/>
        <end position="150"/>
    </location>
</feature>
<dbReference type="EMBL" id="JADOUE010000001">
    <property type="protein sequence ID" value="MBG6121970.1"/>
    <property type="molecule type" value="Genomic_DNA"/>
</dbReference>
<accession>A0A931DXK6</accession>
<feature type="region of interest" description="Disordered" evidence="2">
    <location>
        <begin position="1"/>
        <end position="71"/>
    </location>
</feature>
<feature type="region of interest" description="Disordered" evidence="2">
    <location>
        <begin position="233"/>
        <end position="287"/>
    </location>
</feature>
<dbReference type="AlphaFoldDB" id="A0A931DXK6"/>
<dbReference type="Proteomes" id="UP000658613">
    <property type="component" value="Unassembled WGS sequence"/>
</dbReference>
<feature type="transmembrane region" description="Helical" evidence="3">
    <location>
        <begin position="93"/>
        <end position="115"/>
    </location>
</feature>
<feature type="compositionally biased region" description="Low complexity" evidence="2">
    <location>
        <begin position="233"/>
        <end position="243"/>
    </location>
</feature>
<name>A0A931DXK6_9CORY</name>
<reference evidence="4" key="1">
    <citation type="submission" date="2020-11" db="EMBL/GenBank/DDBJ databases">
        <title>Sequencing the genomes of 1000 actinobacteria strains.</title>
        <authorList>
            <person name="Klenk H.-P."/>
        </authorList>
    </citation>
    <scope>NUCLEOTIDE SEQUENCE</scope>
    <source>
        <strain evidence="4">DSM 45632</strain>
    </source>
</reference>
<gene>
    <name evidence="4" type="ORF">IW254_000939</name>
</gene>
<keyword evidence="4" id="KW-0132">Cell division</keyword>
<evidence type="ECO:0000313" key="4">
    <source>
        <dbReference type="EMBL" id="MBG6121970.1"/>
    </source>
</evidence>
<proteinExistence type="predicted"/>
<keyword evidence="3" id="KW-0812">Transmembrane</keyword>
<organism evidence="4 5">
    <name type="scientific">Corynebacterium aquatimens</name>
    <dbReference type="NCBI Taxonomy" id="1190508"/>
    <lineage>
        <taxon>Bacteria</taxon>
        <taxon>Bacillati</taxon>
        <taxon>Actinomycetota</taxon>
        <taxon>Actinomycetes</taxon>
        <taxon>Mycobacteriales</taxon>
        <taxon>Corynebacteriaceae</taxon>
        <taxon>Corynebacterium</taxon>
    </lineage>
</organism>
<keyword evidence="4" id="KW-0131">Cell cycle</keyword>
<sequence length="287" mass="30143">MAPRGDAATEARYPSRTTSRSGAPTALLERDPRRAENTATKRAARPTGLAPSGLKPRVAPHVPRRSRLGSKQVVSVRGRRVVASTETKRKFSVLSFVALPLLVLGIFGAMLLSALSTQQTFTLEQLKAEERTLSNEIESLNRSVEEAKSSANIALRADKANMTVPGQPGILAVGPDGKVKETGEADPAKKYRVIDVNAETIRTDRATSDRDATRDVADSLAALPQVAGAQFAATPGPAGAAAPAPGPAPAQRPADVPAQPPANAPAQREEAPRPAEQAEPAAERAPR</sequence>
<dbReference type="RefSeq" id="WP_196824440.1">
    <property type="nucleotide sequence ID" value="NZ_CP046980.1"/>
</dbReference>
<keyword evidence="5" id="KW-1185">Reference proteome</keyword>
<keyword evidence="1" id="KW-0175">Coiled coil</keyword>
<comment type="caution">
    <text evidence="4">The sequence shown here is derived from an EMBL/GenBank/DDBJ whole genome shotgun (WGS) entry which is preliminary data.</text>
</comment>
<keyword evidence="3" id="KW-1133">Transmembrane helix</keyword>